<dbReference type="Proteomes" id="UP001300672">
    <property type="component" value="Chromosome"/>
</dbReference>
<dbReference type="GO" id="GO:0006310">
    <property type="term" value="P:DNA recombination"/>
    <property type="evidence" value="ECO:0007669"/>
    <property type="project" value="UniProtKB-KW"/>
</dbReference>
<evidence type="ECO:0000259" key="5">
    <source>
        <dbReference type="Pfam" id="PF01385"/>
    </source>
</evidence>
<evidence type="ECO:0000256" key="2">
    <source>
        <dbReference type="ARBA" id="ARBA00022578"/>
    </source>
</evidence>
<evidence type="ECO:0000259" key="6">
    <source>
        <dbReference type="Pfam" id="PF07282"/>
    </source>
</evidence>
<reference evidence="7" key="1">
    <citation type="journal article" date="2023" name="Int. J. Mol. Sci.">
        <title>Metagenomics Revealed a New Genus 'Candidatus Thiocaldithrix dubininis' gen. nov., sp. nov. and a New Species 'Candidatus Thiothrix putei' sp. nov. in the Family Thiotrichaceae, Some Members of Which Have Traits of Both Na+- and H+-Motive Energetics.</title>
        <authorList>
            <person name="Ravin N.V."/>
            <person name="Muntyan M.S."/>
            <person name="Smolyakov D.D."/>
            <person name="Rudenko T.S."/>
            <person name="Beletsky A.V."/>
            <person name="Mardanov A.V."/>
            <person name="Grabovich M.Y."/>
        </authorList>
    </citation>
    <scope>NUCLEOTIDE SEQUENCE</scope>
    <source>
        <strain evidence="7">GKL-01</strain>
    </source>
</reference>
<evidence type="ECO:0000256" key="1">
    <source>
        <dbReference type="ARBA" id="ARBA00008761"/>
    </source>
</evidence>
<reference evidence="7" key="2">
    <citation type="submission" date="2023-04" db="EMBL/GenBank/DDBJ databases">
        <authorList>
            <person name="Beletskiy A.V."/>
            <person name="Mardanov A.V."/>
            <person name="Ravin N.V."/>
        </authorList>
    </citation>
    <scope>NUCLEOTIDE SEQUENCE</scope>
    <source>
        <strain evidence="7">GKL-01</strain>
    </source>
</reference>
<protein>
    <submittedName>
        <fullName evidence="7">Transposase</fullName>
    </submittedName>
</protein>
<evidence type="ECO:0000256" key="3">
    <source>
        <dbReference type="ARBA" id="ARBA00023125"/>
    </source>
</evidence>
<evidence type="ECO:0000256" key="4">
    <source>
        <dbReference type="ARBA" id="ARBA00023172"/>
    </source>
</evidence>
<gene>
    <name evidence="7" type="ORF">QJT80_05150</name>
</gene>
<dbReference type="InterPro" id="IPR010095">
    <property type="entry name" value="Cas12f1-like_TNB"/>
</dbReference>
<feature type="domain" description="Probable transposase IS891/IS1136/IS1341" evidence="5">
    <location>
        <begin position="169"/>
        <end position="269"/>
    </location>
</feature>
<dbReference type="GO" id="GO:0003677">
    <property type="term" value="F:DNA binding"/>
    <property type="evidence" value="ECO:0007669"/>
    <property type="project" value="UniProtKB-KW"/>
</dbReference>
<dbReference type="AlphaFoldDB" id="A0AA95H6N8"/>
<dbReference type="InterPro" id="IPR001959">
    <property type="entry name" value="Transposase"/>
</dbReference>
<evidence type="ECO:0000313" key="7">
    <source>
        <dbReference type="EMBL" id="WGZ91867.1"/>
    </source>
</evidence>
<dbReference type="Pfam" id="PF07282">
    <property type="entry name" value="Cas12f1-like_TNB"/>
    <property type="match status" value="1"/>
</dbReference>
<keyword evidence="3" id="KW-0238">DNA-binding</keyword>
<proteinExistence type="inferred from homology"/>
<dbReference type="KEGG" id="tdu:QJT80_05150"/>
<accession>A0AA95H6N8</accession>
<name>A0AA95H6N8_9GAMM</name>
<dbReference type="GO" id="GO:0032196">
    <property type="term" value="P:transposition"/>
    <property type="evidence" value="ECO:0007669"/>
    <property type="project" value="UniProtKB-KW"/>
</dbReference>
<feature type="domain" description="Cas12f1-like TNB" evidence="6">
    <location>
        <begin position="281"/>
        <end position="352"/>
    </location>
</feature>
<keyword evidence="2" id="KW-0815">Transposition</keyword>
<dbReference type="EMBL" id="CP124755">
    <property type="protein sequence ID" value="WGZ91867.1"/>
    <property type="molecule type" value="Genomic_DNA"/>
</dbReference>
<dbReference type="NCBIfam" id="NF040570">
    <property type="entry name" value="guided_TnpB"/>
    <property type="match status" value="1"/>
</dbReference>
<organism evidence="7">
    <name type="scientific">Candidatus Thiocaldithrix dubininis</name>
    <dbReference type="NCBI Taxonomy" id="3080823"/>
    <lineage>
        <taxon>Bacteria</taxon>
        <taxon>Pseudomonadati</taxon>
        <taxon>Pseudomonadota</taxon>
        <taxon>Gammaproteobacteria</taxon>
        <taxon>Thiotrichales</taxon>
        <taxon>Thiotrichaceae</taxon>
        <taxon>Candidatus Thiocaldithrix</taxon>
    </lineage>
</organism>
<dbReference type="Pfam" id="PF01385">
    <property type="entry name" value="OrfB_IS605"/>
    <property type="match status" value="1"/>
</dbReference>
<sequence length="367" mass="40859">MKIQTNIILKTLKVRVKNKHSAVLRQWAFECNQAWNEANAITAEYSYIAVPEVGYLRNNFTAFDLQKSLKGLKGERGFSLHSQTVQEVIAVHAKARKQFKKDKLRWRVSGGSRRSLGWIPFKSGAAVWKNGQVRYNGHFFKVWDSYGLSQYAFRSGSFTEDSRGRWYFNVVVQVQATEVSGKGAVGIDLGLKETATCSNGLKLESKQFYRKAEKQLGMAQRANKKKRVKAIHAKIKNRRADAIHKFTTQLVREHSFIVVGNVSSSGLAKTKMAKSVLDAGWFMLKTQLDYKSKAMQGVFLEVNEAYSTQACSCCGSVSVNSPKGRAGLGIREWTCPDCGALHDRDVNAARNILAAGHCRLAGGIPAL</sequence>
<comment type="similarity">
    <text evidence="1">In the C-terminal section; belongs to the transposase 35 family.</text>
</comment>
<keyword evidence="4" id="KW-0233">DNA recombination</keyword>